<evidence type="ECO:0000256" key="2">
    <source>
        <dbReference type="ARBA" id="ARBA00004123"/>
    </source>
</evidence>
<sequence>ISPYFCVVKAIQKDPLSNALLQPSSLHLFVLLPLHHQLIISFSPDQRSRVQSVGRSRMSESRDSGVGSKSRRPALLVEGLKLTQIKGGKQSTVSSSITVTQTVSEQTPFLCRKPPFSCKHCGKTFTMKGNLKIHIRTHTGEKPFECGECGKCFRHRSHLRTHSRTHTGEKPFPCNRCERSFYQKSHLRDHMKSHSEECVHHEALNVGEYRARNSSRCEQAFSQ</sequence>
<keyword evidence="5" id="KW-0677">Repeat</keyword>
<dbReference type="GeneTree" id="ENSGT01150000286958"/>
<dbReference type="InParanoid" id="A0A3B3H2W7"/>
<dbReference type="GO" id="GO:0006357">
    <property type="term" value="P:regulation of transcription by RNA polymerase II"/>
    <property type="evidence" value="ECO:0000318"/>
    <property type="project" value="GO_Central"/>
</dbReference>
<reference evidence="15" key="2">
    <citation type="submission" date="2025-08" db="UniProtKB">
        <authorList>
            <consortium name="Ensembl"/>
        </authorList>
    </citation>
    <scope>IDENTIFICATION</scope>
    <source>
        <strain evidence="15">Hd-rR</strain>
    </source>
</reference>
<dbReference type="PROSITE" id="PS00028">
    <property type="entry name" value="ZINC_FINGER_C2H2_1"/>
    <property type="match status" value="3"/>
</dbReference>
<dbReference type="PROSITE" id="PS50157">
    <property type="entry name" value="ZINC_FINGER_C2H2_2"/>
    <property type="match status" value="3"/>
</dbReference>
<keyword evidence="6 12" id="KW-0863">Zinc-finger</keyword>
<keyword evidence="16" id="KW-1185">Reference proteome</keyword>
<accession>A0A3B3H2W7</accession>
<keyword evidence="11" id="KW-0539">Nucleus</keyword>
<evidence type="ECO:0000256" key="9">
    <source>
        <dbReference type="ARBA" id="ARBA00023125"/>
    </source>
</evidence>
<dbReference type="Gene3D" id="3.30.160.60">
    <property type="entry name" value="Classic Zinc Finger"/>
    <property type="match status" value="3"/>
</dbReference>
<feature type="domain" description="C2H2-type" evidence="14">
    <location>
        <begin position="116"/>
        <end position="143"/>
    </location>
</feature>
<dbReference type="GO" id="GO:0000978">
    <property type="term" value="F:RNA polymerase II cis-regulatory region sequence-specific DNA binding"/>
    <property type="evidence" value="ECO:0000318"/>
    <property type="project" value="GO_Central"/>
</dbReference>
<evidence type="ECO:0000256" key="5">
    <source>
        <dbReference type="ARBA" id="ARBA00022737"/>
    </source>
</evidence>
<evidence type="ECO:0000259" key="14">
    <source>
        <dbReference type="PROSITE" id="PS50157"/>
    </source>
</evidence>
<dbReference type="InterPro" id="IPR036236">
    <property type="entry name" value="Znf_C2H2_sf"/>
</dbReference>
<dbReference type="InterPro" id="IPR050717">
    <property type="entry name" value="C2H2-ZF_Transcription_Reg"/>
</dbReference>
<keyword evidence="9" id="KW-0238">DNA-binding</keyword>
<dbReference type="AlphaFoldDB" id="A0A3B3H2W7"/>
<protein>
    <recommendedName>
        <fullName evidence="14">C2H2-type domain-containing protein</fullName>
    </recommendedName>
</protein>
<organism evidence="15 16">
    <name type="scientific">Oryzias latipes</name>
    <name type="common">Japanese rice fish</name>
    <name type="synonym">Japanese killifish</name>
    <dbReference type="NCBI Taxonomy" id="8090"/>
    <lineage>
        <taxon>Eukaryota</taxon>
        <taxon>Metazoa</taxon>
        <taxon>Chordata</taxon>
        <taxon>Craniata</taxon>
        <taxon>Vertebrata</taxon>
        <taxon>Euteleostomi</taxon>
        <taxon>Actinopterygii</taxon>
        <taxon>Neopterygii</taxon>
        <taxon>Teleostei</taxon>
        <taxon>Neoteleostei</taxon>
        <taxon>Acanthomorphata</taxon>
        <taxon>Ovalentaria</taxon>
        <taxon>Atherinomorphae</taxon>
        <taxon>Beloniformes</taxon>
        <taxon>Adrianichthyidae</taxon>
        <taxon>Oryziinae</taxon>
        <taxon>Oryzias</taxon>
    </lineage>
</organism>
<dbReference type="FunFam" id="3.30.160.60:FF:001506">
    <property type="entry name" value="Zinc finger protein"/>
    <property type="match status" value="1"/>
</dbReference>
<evidence type="ECO:0000313" key="16">
    <source>
        <dbReference type="Proteomes" id="UP000001038"/>
    </source>
</evidence>
<evidence type="ECO:0000256" key="10">
    <source>
        <dbReference type="ARBA" id="ARBA00023163"/>
    </source>
</evidence>
<name>A0A3B3H2W7_ORYLA</name>
<dbReference type="SMART" id="SM00355">
    <property type="entry name" value="ZnF_C2H2"/>
    <property type="match status" value="3"/>
</dbReference>
<feature type="domain" description="C2H2-type" evidence="14">
    <location>
        <begin position="144"/>
        <end position="171"/>
    </location>
</feature>
<dbReference type="Pfam" id="PF00096">
    <property type="entry name" value="zf-C2H2"/>
    <property type="match status" value="3"/>
</dbReference>
<dbReference type="Ensembl" id="ENSORLT00000031305.1">
    <property type="protein sequence ID" value="ENSORLP00000026223.1"/>
    <property type="gene ID" value="ENSORLG00000023197.1"/>
</dbReference>
<evidence type="ECO:0000256" key="6">
    <source>
        <dbReference type="ARBA" id="ARBA00022771"/>
    </source>
</evidence>
<dbReference type="PANTHER" id="PTHR14196">
    <property type="entry name" value="ODD-SKIPPED - RELATED"/>
    <property type="match status" value="1"/>
</dbReference>
<reference evidence="15 16" key="1">
    <citation type="journal article" date="2007" name="Nature">
        <title>The medaka draft genome and insights into vertebrate genome evolution.</title>
        <authorList>
            <person name="Kasahara M."/>
            <person name="Naruse K."/>
            <person name="Sasaki S."/>
            <person name="Nakatani Y."/>
            <person name="Qu W."/>
            <person name="Ahsan B."/>
            <person name="Yamada T."/>
            <person name="Nagayasu Y."/>
            <person name="Doi K."/>
            <person name="Kasai Y."/>
            <person name="Jindo T."/>
            <person name="Kobayashi D."/>
            <person name="Shimada A."/>
            <person name="Toyoda A."/>
            <person name="Kuroki Y."/>
            <person name="Fujiyama A."/>
            <person name="Sasaki T."/>
            <person name="Shimizu A."/>
            <person name="Asakawa S."/>
            <person name="Shimizu N."/>
            <person name="Hashimoto S."/>
            <person name="Yang J."/>
            <person name="Lee Y."/>
            <person name="Matsushima K."/>
            <person name="Sugano S."/>
            <person name="Sakaizumi M."/>
            <person name="Narita T."/>
            <person name="Ohishi K."/>
            <person name="Haga S."/>
            <person name="Ohta F."/>
            <person name="Nomoto H."/>
            <person name="Nogata K."/>
            <person name="Morishita T."/>
            <person name="Endo T."/>
            <person name="Shin-I T."/>
            <person name="Takeda H."/>
            <person name="Morishita S."/>
            <person name="Kohara Y."/>
        </authorList>
    </citation>
    <scope>NUCLEOTIDE SEQUENCE [LARGE SCALE GENOMIC DNA]</scope>
    <source>
        <strain evidence="15 16">Hd-rR</strain>
    </source>
</reference>
<comment type="similarity">
    <text evidence="3">Belongs to the krueppel C2H2-type zinc-finger protein family.</text>
</comment>
<evidence type="ECO:0000256" key="12">
    <source>
        <dbReference type="PROSITE-ProRule" id="PRU00042"/>
    </source>
</evidence>
<keyword evidence="8" id="KW-0805">Transcription regulation</keyword>
<dbReference type="FunFam" id="3.30.160.60:FF:002343">
    <property type="entry name" value="Zinc finger protein 33A"/>
    <property type="match status" value="1"/>
</dbReference>
<dbReference type="GO" id="GO:0008270">
    <property type="term" value="F:zinc ion binding"/>
    <property type="evidence" value="ECO:0007669"/>
    <property type="project" value="UniProtKB-KW"/>
</dbReference>
<dbReference type="FunFam" id="3.30.160.60:FF:002274">
    <property type="entry name" value="Zinc finger protein 432"/>
    <property type="match status" value="1"/>
</dbReference>
<dbReference type="SUPFAM" id="SSF57667">
    <property type="entry name" value="beta-beta-alpha zinc fingers"/>
    <property type="match status" value="2"/>
</dbReference>
<dbReference type="Proteomes" id="UP000001038">
    <property type="component" value="Chromosome 2"/>
</dbReference>
<dbReference type="Bgee" id="ENSORLG00000023197">
    <property type="expression patterns" value="Expressed in blastula and 13 other cell types or tissues"/>
</dbReference>
<dbReference type="PANTHER" id="PTHR14196:SF12">
    <property type="entry name" value="ZINC FINGER PROTEIN 208-LIKE"/>
    <property type="match status" value="1"/>
</dbReference>
<reference evidence="15" key="3">
    <citation type="submission" date="2025-09" db="UniProtKB">
        <authorList>
            <consortium name="Ensembl"/>
        </authorList>
    </citation>
    <scope>IDENTIFICATION</scope>
    <source>
        <strain evidence="15">Hd-rR</strain>
    </source>
</reference>
<keyword evidence="4" id="KW-0479">Metal-binding</keyword>
<evidence type="ECO:0000256" key="11">
    <source>
        <dbReference type="ARBA" id="ARBA00023242"/>
    </source>
</evidence>
<evidence type="ECO:0000256" key="8">
    <source>
        <dbReference type="ARBA" id="ARBA00023015"/>
    </source>
</evidence>
<evidence type="ECO:0000256" key="13">
    <source>
        <dbReference type="SAM" id="MobiDB-lite"/>
    </source>
</evidence>
<evidence type="ECO:0000256" key="3">
    <source>
        <dbReference type="ARBA" id="ARBA00006991"/>
    </source>
</evidence>
<evidence type="ECO:0000256" key="1">
    <source>
        <dbReference type="ARBA" id="ARBA00003767"/>
    </source>
</evidence>
<dbReference type="InterPro" id="IPR013087">
    <property type="entry name" value="Znf_C2H2_type"/>
</dbReference>
<feature type="region of interest" description="Disordered" evidence="13">
    <location>
        <begin position="51"/>
        <end position="71"/>
    </location>
</feature>
<keyword evidence="7" id="KW-0862">Zinc</keyword>
<dbReference type="GO" id="GO:0005634">
    <property type="term" value="C:nucleus"/>
    <property type="evidence" value="ECO:0007669"/>
    <property type="project" value="UniProtKB-SubCell"/>
</dbReference>
<dbReference type="GO" id="GO:0003700">
    <property type="term" value="F:DNA-binding transcription factor activity"/>
    <property type="evidence" value="ECO:0000318"/>
    <property type="project" value="GO_Central"/>
</dbReference>
<feature type="domain" description="C2H2-type" evidence="14">
    <location>
        <begin position="172"/>
        <end position="197"/>
    </location>
</feature>
<keyword evidence="10" id="KW-0804">Transcription</keyword>
<evidence type="ECO:0000256" key="4">
    <source>
        <dbReference type="ARBA" id="ARBA00022723"/>
    </source>
</evidence>
<evidence type="ECO:0000313" key="15">
    <source>
        <dbReference type="Ensembl" id="ENSORLP00000026223.1"/>
    </source>
</evidence>
<comment type="subcellular location">
    <subcellularLocation>
        <location evidence="2">Nucleus</location>
    </subcellularLocation>
</comment>
<comment type="function">
    <text evidence="1">May be involved in transcriptional regulation.</text>
</comment>
<proteinExistence type="inferred from homology"/>
<evidence type="ECO:0000256" key="7">
    <source>
        <dbReference type="ARBA" id="ARBA00022833"/>
    </source>
</evidence>